<name>A0A1E5XPI5_9HYPH</name>
<comment type="caution">
    <text evidence="5">The sequence shown here is derived from an EMBL/GenBank/DDBJ whole genome shotgun (WGS) entry which is preliminary data.</text>
</comment>
<dbReference type="Gene3D" id="1.10.260.40">
    <property type="entry name" value="lambda repressor-like DNA-binding domains"/>
    <property type="match status" value="1"/>
</dbReference>
<dbReference type="EMBL" id="LAJE02000207">
    <property type="protein sequence ID" value="OEO30424.1"/>
    <property type="molecule type" value="Genomic_DNA"/>
</dbReference>
<evidence type="ECO:0000256" key="2">
    <source>
        <dbReference type="ARBA" id="ARBA00023125"/>
    </source>
</evidence>
<accession>A0A1E5XPI5</accession>
<dbReference type="InterPro" id="IPR001761">
    <property type="entry name" value="Peripla_BP/Lac1_sug-bd_dom"/>
</dbReference>
<dbReference type="GO" id="GO:0003700">
    <property type="term" value="F:DNA-binding transcription factor activity"/>
    <property type="evidence" value="ECO:0007669"/>
    <property type="project" value="TreeGrafter"/>
</dbReference>
<evidence type="ECO:0000256" key="3">
    <source>
        <dbReference type="ARBA" id="ARBA00023163"/>
    </source>
</evidence>
<evidence type="ECO:0000313" key="6">
    <source>
        <dbReference type="Proteomes" id="UP000095463"/>
    </source>
</evidence>
<dbReference type="SUPFAM" id="SSF47413">
    <property type="entry name" value="lambda repressor-like DNA-binding domains"/>
    <property type="match status" value="1"/>
</dbReference>
<keyword evidence="3" id="KW-0804">Transcription</keyword>
<dbReference type="Gene3D" id="3.40.50.2300">
    <property type="match status" value="2"/>
</dbReference>
<dbReference type="GO" id="GO:0000976">
    <property type="term" value="F:transcription cis-regulatory region binding"/>
    <property type="evidence" value="ECO:0007669"/>
    <property type="project" value="TreeGrafter"/>
</dbReference>
<feature type="domain" description="HTH lacI-type" evidence="4">
    <location>
        <begin position="3"/>
        <end position="57"/>
    </location>
</feature>
<dbReference type="SUPFAM" id="SSF53822">
    <property type="entry name" value="Periplasmic binding protein-like I"/>
    <property type="match status" value="1"/>
</dbReference>
<dbReference type="Pfam" id="PF00356">
    <property type="entry name" value="LacI"/>
    <property type="match status" value="1"/>
</dbReference>
<dbReference type="PANTHER" id="PTHR30146">
    <property type="entry name" value="LACI-RELATED TRANSCRIPTIONAL REPRESSOR"/>
    <property type="match status" value="1"/>
</dbReference>
<dbReference type="SMART" id="SM00354">
    <property type="entry name" value="HTH_LACI"/>
    <property type="match status" value="1"/>
</dbReference>
<dbReference type="InterPro" id="IPR010982">
    <property type="entry name" value="Lambda_DNA-bd_dom_sf"/>
</dbReference>
<dbReference type="Proteomes" id="UP000095463">
    <property type="component" value="Unassembled WGS sequence"/>
</dbReference>
<keyword evidence="2" id="KW-0238">DNA-binding</keyword>
<gene>
    <name evidence="5" type="ORF">VW23_021340</name>
</gene>
<reference evidence="5 6" key="1">
    <citation type="journal article" date="2015" name="Genome Announc.">
        <title>Genome Assemblies of Three Soil-Associated Devosia species: D. insulae, D. limi, and D. soli.</title>
        <authorList>
            <person name="Hassan Y.I."/>
            <person name="Lepp D."/>
            <person name="Zhou T."/>
        </authorList>
    </citation>
    <scope>NUCLEOTIDE SEQUENCE [LARGE SCALE GENOMIC DNA]</scope>
    <source>
        <strain evidence="5 6">DS-56</strain>
    </source>
</reference>
<dbReference type="InterPro" id="IPR028082">
    <property type="entry name" value="Peripla_BP_I"/>
</dbReference>
<dbReference type="AlphaFoldDB" id="A0A1E5XPI5"/>
<dbReference type="CDD" id="cd01392">
    <property type="entry name" value="HTH_LacI"/>
    <property type="match status" value="1"/>
</dbReference>
<feature type="non-terminal residue" evidence="5">
    <location>
        <position position="270"/>
    </location>
</feature>
<dbReference type="PANTHER" id="PTHR30146:SF109">
    <property type="entry name" value="HTH-TYPE TRANSCRIPTIONAL REGULATOR GALS"/>
    <property type="match status" value="1"/>
</dbReference>
<organism evidence="5 6">
    <name type="scientific">Devosia insulae DS-56</name>
    <dbReference type="NCBI Taxonomy" id="1116389"/>
    <lineage>
        <taxon>Bacteria</taxon>
        <taxon>Pseudomonadati</taxon>
        <taxon>Pseudomonadota</taxon>
        <taxon>Alphaproteobacteria</taxon>
        <taxon>Hyphomicrobiales</taxon>
        <taxon>Devosiaceae</taxon>
        <taxon>Devosia</taxon>
    </lineage>
</organism>
<evidence type="ECO:0000259" key="4">
    <source>
        <dbReference type="PROSITE" id="PS50932"/>
    </source>
</evidence>
<protein>
    <submittedName>
        <fullName evidence="5">Transcriptional regulator</fullName>
    </submittedName>
</protein>
<sequence length="270" mass="29479">MVMKLKDLAAELGLSQTTVSRALNGFPEVNEATRQRVSEAARRLGYRANVSARRLATGRSGAIGVTLPLQRSQHFGPHTSEFLSGISERMAQHDIDIVVTPIDADDEVPVFRRLVASKRVDALVLSAPTPNDERIAALTELGMPFLLHGRADNVKIPHAWLDIDNEGAFRRPTSHLLDLGHTPIAMINGPEDQTFAIHRLRGFRSALEARGITPDPQLIGGGRFTDENGFRLAQAFLERRPRPTACLAGEMMAALGGFRAIRLAGLELGK</sequence>
<keyword evidence="1" id="KW-0805">Transcription regulation</keyword>
<dbReference type="PROSITE" id="PS50932">
    <property type="entry name" value="HTH_LACI_2"/>
    <property type="match status" value="1"/>
</dbReference>
<keyword evidence="6" id="KW-1185">Reference proteome</keyword>
<evidence type="ECO:0000256" key="1">
    <source>
        <dbReference type="ARBA" id="ARBA00023015"/>
    </source>
</evidence>
<evidence type="ECO:0000313" key="5">
    <source>
        <dbReference type="EMBL" id="OEO30424.1"/>
    </source>
</evidence>
<proteinExistence type="predicted"/>
<dbReference type="Pfam" id="PF00532">
    <property type="entry name" value="Peripla_BP_1"/>
    <property type="match status" value="1"/>
</dbReference>
<dbReference type="InterPro" id="IPR000843">
    <property type="entry name" value="HTH_LacI"/>
</dbReference>